<evidence type="ECO:0000313" key="4">
    <source>
        <dbReference type="Proteomes" id="UP000321183"/>
    </source>
</evidence>
<keyword evidence="2" id="KW-0614">Plasmid</keyword>
<evidence type="ECO:0000256" key="1">
    <source>
        <dbReference type="SAM" id="Phobius"/>
    </source>
</evidence>
<name>A0A510G936_9RICK</name>
<gene>
    <name evidence="2" type="ORF">RAS_p340</name>
    <name evidence="3" type="ORF">RAS_p430</name>
</gene>
<evidence type="ECO:0000313" key="3">
    <source>
        <dbReference type="EMBL" id="BBJ32447.1"/>
    </source>
</evidence>
<feature type="transmembrane region" description="Helical" evidence="1">
    <location>
        <begin position="20"/>
        <end position="39"/>
    </location>
</feature>
<keyword evidence="1" id="KW-1133">Transmembrane helix</keyword>
<geneLocation type="plasmid" evidence="2 4">
    <name>pRA1</name>
</geneLocation>
<keyword evidence="4" id="KW-1185">Reference proteome</keyword>
<dbReference type="KEGG" id="ras:RAS_p430"/>
<dbReference type="EMBL" id="AP019564">
    <property type="protein sequence ID" value="BBJ32447.1"/>
    <property type="molecule type" value="Genomic_DNA"/>
</dbReference>
<dbReference type="Proteomes" id="UP000321183">
    <property type="component" value="Plasmid pRA1"/>
</dbReference>
<dbReference type="KEGG" id="ras:RAS_p340"/>
<sequence>MHLPVNTNRPKFSVFTGFSFYKVVSTLLSAISATSYFYFIKYILVCQEKLPWAWYFLIKTESDL</sequence>
<proteinExistence type="predicted"/>
<evidence type="ECO:0000313" key="2">
    <source>
        <dbReference type="EMBL" id="BBJ32438.1"/>
    </source>
</evidence>
<dbReference type="AlphaFoldDB" id="A0A510G936"/>
<dbReference type="EMBL" id="AP019564">
    <property type="protein sequence ID" value="BBJ32438.1"/>
    <property type="molecule type" value="Genomic_DNA"/>
</dbReference>
<protein>
    <submittedName>
        <fullName evidence="2">Uncharacterized protein</fullName>
    </submittedName>
</protein>
<keyword evidence="1" id="KW-0812">Transmembrane</keyword>
<reference evidence="2 4" key="1">
    <citation type="submission" date="2019-04" db="EMBL/GenBank/DDBJ databases">
        <title>Draft genome sequence of Rickettsia asiatica Maytaro1284.</title>
        <authorList>
            <person name="Thu M."/>
            <person name="Qiu Y."/>
            <person name="Nakao R."/>
        </authorList>
    </citation>
    <scope>NUCLEOTIDE SEQUENCE [LARGE SCALE GENOMIC DNA]</scope>
    <source>
        <strain evidence="2 4">Maytaro1284</strain>
        <plasmid evidence="2 4">pRA1</plasmid>
    </source>
</reference>
<accession>A0A510G936</accession>
<organism evidence="2 4">
    <name type="scientific">Rickettsia asiatica</name>
    <dbReference type="NCBI Taxonomy" id="238800"/>
    <lineage>
        <taxon>Bacteria</taxon>
        <taxon>Pseudomonadati</taxon>
        <taxon>Pseudomonadota</taxon>
        <taxon>Alphaproteobacteria</taxon>
        <taxon>Rickettsiales</taxon>
        <taxon>Rickettsiaceae</taxon>
        <taxon>Rickettsieae</taxon>
        <taxon>Rickettsia</taxon>
        <taxon>spotted fever group</taxon>
    </lineage>
</organism>
<keyword evidence="1" id="KW-0472">Membrane</keyword>